<sequence>MAEILQKDGTWTFDGDTIRIVPGRERGVHPLRQTLGELAVPLGAVAGVAFEPARKGGRLRLRLRDGSDPLTQAARGRLPEAADPYQLAVEQDRTGVAEYFVDEVRHALLLEQLPDGPTDRYLLPGPAVPLSVSAGDGTASFDGERVRLEWNWTTAEGKKSAGTRVLPVTDIATVEWQPSAGLENGYLRFTVPQAPTNAPPKHDPHAIELFGFKKDPLMALVAAAVTARLPHPSAAGAARSAVASPGAPALGFSKALEGAPPAAPAAPERGEPAPDDHDVLLRRLRELGELRHAGILTDEEFAAAKQAVLRRF</sequence>
<reference evidence="3 4" key="1">
    <citation type="submission" date="2018-12" db="EMBL/GenBank/DDBJ databases">
        <title>The whole draft genome of Streptomyce luteoverticillatus CGMCC 15060.</title>
        <authorList>
            <person name="Feng Z."/>
            <person name="Chen G."/>
            <person name="Zhang J."/>
            <person name="Zhu H."/>
            <person name="Yu X."/>
            <person name="Zhang W."/>
            <person name="Zhang X."/>
        </authorList>
    </citation>
    <scope>NUCLEOTIDE SEQUENCE [LARGE SCALE GENOMIC DNA]</scope>
    <source>
        <strain evidence="3 4">CGMCC 15060</strain>
    </source>
</reference>
<gene>
    <name evidence="3" type="ORF">EKH77_11190</name>
</gene>
<organism evidence="3 4">
    <name type="scientific">Streptomyces luteoverticillatus</name>
    <name type="common">Streptoverticillium luteoverticillatus</name>
    <dbReference type="NCBI Taxonomy" id="66425"/>
    <lineage>
        <taxon>Bacteria</taxon>
        <taxon>Bacillati</taxon>
        <taxon>Actinomycetota</taxon>
        <taxon>Actinomycetes</taxon>
        <taxon>Kitasatosporales</taxon>
        <taxon>Streptomycetaceae</taxon>
        <taxon>Streptomyces</taxon>
    </lineage>
</organism>
<name>A0A3Q9FYT7_STRLT</name>
<evidence type="ECO:0000313" key="3">
    <source>
        <dbReference type="EMBL" id="AZQ71704.1"/>
    </source>
</evidence>
<dbReference type="OrthoDB" id="3698908at2"/>
<evidence type="ECO:0000259" key="2">
    <source>
        <dbReference type="Pfam" id="PF14472"/>
    </source>
</evidence>
<dbReference type="RefSeq" id="WP_126914257.1">
    <property type="nucleotide sequence ID" value="NZ_CP034587.1"/>
</dbReference>
<evidence type="ECO:0000313" key="4">
    <source>
        <dbReference type="Proteomes" id="UP000267900"/>
    </source>
</evidence>
<feature type="region of interest" description="Disordered" evidence="1">
    <location>
        <begin position="253"/>
        <end position="276"/>
    </location>
</feature>
<protein>
    <submittedName>
        <fullName evidence="3">DUF4429 domain-containing protein</fullName>
    </submittedName>
</protein>
<dbReference type="EMBL" id="CP034587">
    <property type="protein sequence ID" value="AZQ71704.1"/>
    <property type="molecule type" value="Genomic_DNA"/>
</dbReference>
<feature type="domain" description="DUF4429" evidence="2">
    <location>
        <begin position="139"/>
        <end position="226"/>
    </location>
</feature>
<dbReference type="Proteomes" id="UP000267900">
    <property type="component" value="Chromosome"/>
</dbReference>
<dbReference type="Pfam" id="PF14472">
    <property type="entry name" value="DUF4429"/>
    <property type="match status" value="2"/>
</dbReference>
<feature type="domain" description="DUF4429" evidence="2">
    <location>
        <begin position="11"/>
        <end position="105"/>
    </location>
</feature>
<dbReference type="InterPro" id="IPR027860">
    <property type="entry name" value="DUF4429"/>
</dbReference>
<evidence type="ECO:0000256" key="1">
    <source>
        <dbReference type="SAM" id="MobiDB-lite"/>
    </source>
</evidence>
<accession>A0A3Q9FYT7</accession>
<dbReference type="AlphaFoldDB" id="A0A3Q9FYT7"/>
<keyword evidence="4" id="KW-1185">Reference proteome</keyword>
<proteinExistence type="predicted"/>